<evidence type="ECO:0000259" key="2">
    <source>
        <dbReference type="Pfam" id="PF02308"/>
    </source>
</evidence>
<dbReference type="AlphaFoldDB" id="A0A5D8Z429"/>
<protein>
    <submittedName>
        <fullName evidence="4">MgtC/SapB family protein</fullName>
    </submittedName>
</protein>
<feature type="transmembrane region" description="Helical" evidence="1">
    <location>
        <begin position="261"/>
        <end position="280"/>
    </location>
</feature>
<dbReference type="PANTHER" id="PTHR39084">
    <property type="entry name" value="MEMBRANE PROTEIN-RELATED"/>
    <property type="match status" value="1"/>
</dbReference>
<evidence type="ECO:0000256" key="1">
    <source>
        <dbReference type="SAM" id="Phobius"/>
    </source>
</evidence>
<evidence type="ECO:0000259" key="3">
    <source>
        <dbReference type="Pfam" id="PF13194"/>
    </source>
</evidence>
<evidence type="ECO:0000313" key="4">
    <source>
        <dbReference type="EMBL" id="TZF89688.1"/>
    </source>
</evidence>
<feature type="transmembrane region" description="Helical" evidence="1">
    <location>
        <begin position="171"/>
        <end position="189"/>
    </location>
</feature>
<comment type="caution">
    <text evidence="4">The sequence shown here is derived from an EMBL/GenBank/DDBJ whole genome shotgun (WGS) entry which is preliminary data.</text>
</comment>
<accession>A0A5D8Z429</accession>
<feature type="transmembrane region" description="Helical" evidence="1">
    <location>
        <begin position="227"/>
        <end position="249"/>
    </location>
</feature>
<feature type="domain" description="DUF4010" evidence="3">
    <location>
        <begin position="176"/>
        <end position="386"/>
    </location>
</feature>
<organism evidence="4 5">
    <name type="scientific">Cognatilysobacter lacus</name>
    <dbReference type="NCBI Taxonomy" id="1643323"/>
    <lineage>
        <taxon>Bacteria</taxon>
        <taxon>Pseudomonadati</taxon>
        <taxon>Pseudomonadota</taxon>
        <taxon>Gammaproteobacteria</taxon>
        <taxon>Lysobacterales</taxon>
        <taxon>Lysobacteraceae</taxon>
        <taxon>Cognatilysobacter</taxon>
    </lineage>
</organism>
<reference evidence="4 5" key="1">
    <citation type="submission" date="2019-08" db="EMBL/GenBank/DDBJ databases">
        <title>Draft genome sequence of Lysobacter sp. UKS-15.</title>
        <authorList>
            <person name="Im W.-T."/>
        </authorList>
    </citation>
    <scope>NUCLEOTIDE SEQUENCE [LARGE SCALE GENOMIC DNA]</scope>
    <source>
        <strain evidence="4 5">UKS-15</strain>
    </source>
</reference>
<dbReference type="PANTHER" id="PTHR39084:SF1">
    <property type="entry name" value="DUF4010 DOMAIN-CONTAINING PROTEIN"/>
    <property type="match status" value="1"/>
</dbReference>
<feature type="transmembrane region" description="Helical" evidence="1">
    <location>
        <begin position="390"/>
        <end position="412"/>
    </location>
</feature>
<feature type="domain" description="MgtC/SapB/SrpB/YhiD N-terminal" evidence="2">
    <location>
        <begin position="11"/>
        <end position="127"/>
    </location>
</feature>
<keyword evidence="1" id="KW-0812">Transmembrane</keyword>
<dbReference type="EMBL" id="VTRV01000076">
    <property type="protein sequence ID" value="TZF89688.1"/>
    <property type="molecule type" value="Genomic_DNA"/>
</dbReference>
<dbReference type="InterPro" id="IPR049177">
    <property type="entry name" value="MgtC_SapB_SrpB_YhiD_N"/>
</dbReference>
<proteinExistence type="predicted"/>
<sequence length="417" mass="42754">MMIRTQAVFGLAVALGIGLLVGIERERRRDTQHPSWAGLRTFVLVALGGSLSALLGPEALVVAGAFTALAALAAWGRAAARDSGMTTGFAMLVVFLCGALAQRDPVLAAGSGVVVAVLLATKSRLHHFVRHGLTAQELHDLLLLAAAATIVLPMLPDRTIDPWDALNPRRLWLLAVVVLGVNDVSYLALRWLGTRWGLLLAGMAGGFASSTATTAAMGQLARRDRDLTWLAACAAMMSSLSTVVQLAIVTGLLAPPLLQRLAVPLIVTGLTVVGYAALAAGRSRVPKTRERSPIPGRAFDLRHALAFVAVVAAVLLISAGLRQAFGGAGLGVAVGLAGFADAHAPAASAAQLAAAGKISLPFAADLIVLAVATNAVSKIVVAASAGGAGYVLRLLPGLALMVGVFGLSVRLVPMLMS</sequence>
<keyword evidence="1" id="KW-0472">Membrane</keyword>
<feature type="transmembrane region" description="Helical" evidence="1">
    <location>
        <begin position="59"/>
        <end position="76"/>
    </location>
</feature>
<feature type="transmembrane region" description="Helical" evidence="1">
    <location>
        <begin position="6"/>
        <end position="23"/>
    </location>
</feature>
<dbReference type="Pfam" id="PF13194">
    <property type="entry name" value="DUF4010"/>
    <property type="match status" value="1"/>
</dbReference>
<name>A0A5D8Z429_9GAMM</name>
<dbReference type="OrthoDB" id="9813718at2"/>
<feature type="transmembrane region" description="Helical" evidence="1">
    <location>
        <begin position="301"/>
        <end position="321"/>
    </location>
</feature>
<dbReference type="InterPro" id="IPR025105">
    <property type="entry name" value="DUF4010"/>
</dbReference>
<feature type="transmembrane region" description="Helical" evidence="1">
    <location>
        <begin position="83"/>
        <end position="101"/>
    </location>
</feature>
<keyword evidence="5" id="KW-1185">Reference proteome</keyword>
<feature type="transmembrane region" description="Helical" evidence="1">
    <location>
        <begin position="362"/>
        <end position="384"/>
    </location>
</feature>
<evidence type="ECO:0000313" key="5">
    <source>
        <dbReference type="Proteomes" id="UP000323164"/>
    </source>
</evidence>
<feature type="transmembrane region" description="Helical" evidence="1">
    <location>
        <begin position="35"/>
        <end position="53"/>
    </location>
</feature>
<feature type="transmembrane region" description="Helical" evidence="1">
    <location>
        <begin position="137"/>
        <end position="156"/>
    </location>
</feature>
<feature type="transmembrane region" description="Helical" evidence="1">
    <location>
        <begin position="107"/>
        <end position="125"/>
    </location>
</feature>
<gene>
    <name evidence="4" type="ORF">FW784_08230</name>
</gene>
<dbReference type="Pfam" id="PF02308">
    <property type="entry name" value="MgtC"/>
    <property type="match status" value="1"/>
</dbReference>
<dbReference type="Proteomes" id="UP000323164">
    <property type="component" value="Unassembled WGS sequence"/>
</dbReference>
<keyword evidence="1" id="KW-1133">Transmembrane helix</keyword>